<dbReference type="SUPFAM" id="SSF53098">
    <property type="entry name" value="Ribonuclease H-like"/>
    <property type="match status" value="1"/>
</dbReference>
<dbReference type="PANTHER" id="PTHR47515">
    <property type="entry name" value="LOW CALCIUM RESPONSE LOCUS PROTEIN T"/>
    <property type="match status" value="1"/>
</dbReference>
<dbReference type="Gene3D" id="3.30.420.10">
    <property type="entry name" value="Ribonuclease H-like superfamily/Ribonuclease H"/>
    <property type="match status" value="1"/>
</dbReference>
<dbReference type="Pfam" id="PF01527">
    <property type="entry name" value="HTH_Tnp_1"/>
    <property type="match status" value="1"/>
</dbReference>
<dbReference type="PANTHER" id="PTHR47515:SF1">
    <property type="entry name" value="BLR2054 PROTEIN"/>
    <property type="match status" value="1"/>
</dbReference>
<evidence type="ECO:0000256" key="1">
    <source>
        <dbReference type="SAM" id="Coils"/>
    </source>
</evidence>
<comment type="caution">
    <text evidence="3">The sequence shown here is derived from an EMBL/GenBank/DDBJ whole genome shotgun (WGS) entry which is preliminary data.</text>
</comment>
<dbReference type="PROSITE" id="PS50994">
    <property type="entry name" value="INTEGRASE"/>
    <property type="match status" value="1"/>
</dbReference>
<dbReference type="InterPro" id="IPR001584">
    <property type="entry name" value="Integrase_cat-core"/>
</dbReference>
<accession>A0ABS8CQH3</accession>
<dbReference type="Pfam" id="PF00665">
    <property type="entry name" value="rve"/>
    <property type="match status" value="1"/>
</dbReference>
<dbReference type="InterPro" id="IPR048020">
    <property type="entry name" value="Transpos_IS3"/>
</dbReference>
<sequence>MPEDMLMAKVEIITDGCRRRRWSAAEKLRIVEETLEDPASISIVARRNGVAPNLLYRWRRLMLEGGSVAVTEDDDVTSNRVVRELETRIRELERQLGRKTMEAEILREALDKSRGKKTDLARAVAAEGRFPVKAVAETLGVARSNLIDRLHGRSKPRRGYRKAEDADLVPQIMAMVAARPTYGYRRITAILNRQRRSEGAMPANHKRVYRIMKTHNLLLARKYSERPEHVRDGKMIVMRSNLRWCSDGFEFTCWNGDVIRGAFLIDAHDREIISWRAVVNAGISGSDIRDLLLEAVERRFSALRAPSVIEILTDNGSPYIAKETQVFARQLGLKPCFTPVRSPQSNGMSEAFVKTLKRDYVQVTPLPDAETVLGLIGSWIGDYNDNHPHSGLKMRSPREFIAAQTATA</sequence>
<dbReference type="NCBIfam" id="NF033516">
    <property type="entry name" value="transpos_IS3"/>
    <property type="match status" value="1"/>
</dbReference>
<evidence type="ECO:0000313" key="3">
    <source>
        <dbReference type="EMBL" id="MCB5411633.1"/>
    </source>
</evidence>
<dbReference type="Proteomes" id="UP001198571">
    <property type="component" value="Unassembled WGS sequence"/>
</dbReference>
<reference evidence="3 4" key="1">
    <citation type="submission" date="2020-07" db="EMBL/GenBank/DDBJ databases">
        <title>Pseudogemmobacter sp. nov., isolated from poultry manure in Taiwan.</title>
        <authorList>
            <person name="Lin S.-Y."/>
            <person name="Tang Y.-S."/>
            <person name="Young C.-C."/>
        </authorList>
    </citation>
    <scope>NUCLEOTIDE SEQUENCE [LARGE SCALE GENOMIC DNA]</scope>
    <source>
        <strain evidence="3 4">CC-YST710</strain>
    </source>
</reference>
<organism evidence="3 4">
    <name type="scientific">Pseudogemmobacter faecipullorum</name>
    <dbReference type="NCBI Taxonomy" id="2755041"/>
    <lineage>
        <taxon>Bacteria</taxon>
        <taxon>Pseudomonadati</taxon>
        <taxon>Pseudomonadota</taxon>
        <taxon>Alphaproteobacteria</taxon>
        <taxon>Rhodobacterales</taxon>
        <taxon>Paracoccaceae</taxon>
        <taxon>Pseudogemmobacter</taxon>
    </lineage>
</organism>
<dbReference type="RefSeq" id="WP_226937096.1">
    <property type="nucleotide sequence ID" value="NZ_JACDXX010000018.1"/>
</dbReference>
<dbReference type="EMBL" id="JACDXX010000018">
    <property type="protein sequence ID" value="MCB5411633.1"/>
    <property type="molecule type" value="Genomic_DNA"/>
</dbReference>
<dbReference type="SUPFAM" id="SSF46689">
    <property type="entry name" value="Homeodomain-like"/>
    <property type="match status" value="1"/>
</dbReference>
<proteinExistence type="predicted"/>
<dbReference type="InterPro" id="IPR025948">
    <property type="entry name" value="HTH-like_dom"/>
</dbReference>
<evidence type="ECO:0000259" key="2">
    <source>
        <dbReference type="PROSITE" id="PS50994"/>
    </source>
</evidence>
<protein>
    <submittedName>
        <fullName evidence="3">IS3 family transposase</fullName>
    </submittedName>
</protein>
<dbReference type="Pfam" id="PF13276">
    <property type="entry name" value="HTH_21"/>
    <property type="match status" value="1"/>
</dbReference>
<keyword evidence="4" id="KW-1185">Reference proteome</keyword>
<gene>
    <name evidence="3" type="ORF">H0485_16700</name>
</gene>
<keyword evidence="1" id="KW-0175">Coiled coil</keyword>
<dbReference type="InterPro" id="IPR036397">
    <property type="entry name" value="RNaseH_sf"/>
</dbReference>
<name>A0ABS8CQH3_9RHOB</name>
<dbReference type="InterPro" id="IPR012337">
    <property type="entry name" value="RNaseH-like_sf"/>
</dbReference>
<evidence type="ECO:0000313" key="4">
    <source>
        <dbReference type="Proteomes" id="UP001198571"/>
    </source>
</evidence>
<dbReference type="InterPro" id="IPR002514">
    <property type="entry name" value="Transposase_8"/>
</dbReference>
<dbReference type="InterPro" id="IPR009057">
    <property type="entry name" value="Homeodomain-like_sf"/>
</dbReference>
<feature type="domain" description="Integrase catalytic" evidence="2">
    <location>
        <begin position="223"/>
        <end position="405"/>
    </location>
</feature>
<feature type="coiled-coil region" evidence="1">
    <location>
        <begin position="82"/>
        <end position="109"/>
    </location>
</feature>